<evidence type="ECO:0000313" key="2">
    <source>
        <dbReference type="EMBL" id="PTB50484.1"/>
    </source>
</evidence>
<dbReference type="AlphaFoldDB" id="A0A2T4A092"/>
<gene>
    <name evidence="2" type="ORF">M431DRAFT_499301</name>
</gene>
<evidence type="ECO:0000256" key="1">
    <source>
        <dbReference type="SAM" id="MobiDB-lite"/>
    </source>
</evidence>
<dbReference type="EMBL" id="KZ679688">
    <property type="protein sequence ID" value="PTB50484.1"/>
    <property type="molecule type" value="Genomic_DNA"/>
</dbReference>
<name>A0A2T4A092_TRIHA</name>
<feature type="region of interest" description="Disordered" evidence="1">
    <location>
        <begin position="94"/>
        <end position="119"/>
    </location>
</feature>
<accession>A0A2T4A092</accession>
<evidence type="ECO:0000313" key="3">
    <source>
        <dbReference type="Proteomes" id="UP000241690"/>
    </source>
</evidence>
<reference evidence="2 3" key="1">
    <citation type="submission" date="2016-07" db="EMBL/GenBank/DDBJ databases">
        <title>Multiple horizontal gene transfer events from other fungi enriched the ability of initially mycotrophic Trichoderma (Ascomycota) to feed on dead plant biomass.</title>
        <authorList>
            <consortium name="DOE Joint Genome Institute"/>
            <person name="Aerts A."/>
            <person name="Atanasova L."/>
            <person name="Chenthamara K."/>
            <person name="Zhang J."/>
            <person name="Grujic M."/>
            <person name="Henrissat B."/>
            <person name="Kuo A."/>
            <person name="Salamov A."/>
            <person name="Lipzen A."/>
            <person name="Labutti K."/>
            <person name="Barry K."/>
            <person name="Miao Y."/>
            <person name="Rahimi M.J."/>
            <person name="Shen Q."/>
            <person name="Grigoriev I.V."/>
            <person name="Kubicek C.P."/>
            <person name="Druzhinina I.S."/>
        </authorList>
    </citation>
    <scope>NUCLEOTIDE SEQUENCE [LARGE SCALE GENOMIC DNA]</scope>
    <source>
        <strain evidence="2 3">CBS 226.95</strain>
    </source>
</reference>
<organism evidence="2 3">
    <name type="scientific">Trichoderma harzianum CBS 226.95</name>
    <dbReference type="NCBI Taxonomy" id="983964"/>
    <lineage>
        <taxon>Eukaryota</taxon>
        <taxon>Fungi</taxon>
        <taxon>Dikarya</taxon>
        <taxon>Ascomycota</taxon>
        <taxon>Pezizomycotina</taxon>
        <taxon>Sordariomycetes</taxon>
        <taxon>Hypocreomycetidae</taxon>
        <taxon>Hypocreales</taxon>
        <taxon>Hypocreaceae</taxon>
        <taxon>Trichoderma</taxon>
    </lineage>
</organism>
<proteinExistence type="predicted"/>
<keyword evidence="3" id="KW-1185">Reference proteome</keyword>
<dbReference type="Proteomes" id="UP000241690">
    <property type="component" value="Unassembled WGS sequence"/>
</dbReference>
<dbReference type="GeneID" id="36626354"/>
<protein>
    <submittedName>
        <fullName evidence="2">Uncharacterized protein</fullName>
    </submittedName>
</protein>
<dbReference type="RefSeq" id="XP_024770161.1">
    <property type="nucleotide sequence ID" value="XM_024917785.1"/>
</dbReference>
<sequence length="156" mass="17081">MTRDRLIQSSREIRFATRFVPCDRCTRGSVADGLELSIAANQDQPFPNPDPCVADVALKLRRQRGIPRDLAHGRPACVASPRHSHTCHGHSLLLDMPKQKDGQDEDAEPGLGMRGRCRQQPGPISIPAIGYLSLSQANQDCRPVARTFNATDSGSK</sequence>